<dbReference type="InterPro" id="IPR001202">
    <property type="entry name" value="WW_dom"/>
</dbReference>
<protein>
    <recommendedName>
        <fullName evidence="2">WW domain-containing protein</fullName>
    </recommendedName>
</protein>
<dbReference type="PANTHER" id="PTHR16161">
    <property type="entry name" value="TRANSCRIPTIONAL PROTEIN SWT1"/>
    <property type="match status" value="1"/>
</dbReference>
<feature type="compositionally biased region" description="Basic and acidic residues" evidence="1">
    <location>
        <begin position="272"/>
        <end position="294"/>
    </location>
</feature>
<dbReference type="SMART" id="SM00456">
    <property type="entry name" value="WW"/>
    <property type="match status" value="1"/>
</dbReference>
<dbReference type="InterPro" id="IPR036020">
    <property type="entry name" value="WW_dom_sf"/>
</dbReference>
<feature type="compositionally biased region" description="Low complexity" evidence="1">
    <location>
        <begin position="233"/>
        <end position="252"/>
    </location>
</feature>
<dbReference type="EMBL" id="OA564536">
    <property type="protein sequence ID" value="CAD7194640.1"/>
    <property type="molecule type" value="Genomic_DNA"/>
</dbReference>
<sequence>MMECAFNMCSHVTQPLPEGWVAIPSKKHPSRPYYWNNKTRTSTWDLPFNDHVINKNAYMQSLVMTPDTQANKRKSVDELDKSSKVNSPTKRKKNESAENSKLLLEKNETTDTKSASSYSRTSTGSSNSRLLDSLINQGKKRKSSSCLPFHEDSGDYRPVYHESDAKTEGRRVTPVSGVGPPPSGSNSPFINSIANQGQKRKSSSCLPFHEDSGEHRPVYHDSDAKTEGRRVTPVSGVGPPPSGSNSPFINSIANQGKKWKSSSCLPPQQSSFHEDSGEHRPVYHESDTKTEGRRVTPVSEVGSPPKLSHKAPVPPQACTPAAKRLERLRNKLADDLARKPINTDTTSYSSSTAPQNASSSSTSSSSNVRGELNIKGHTVPKSTKRARTFNNFSSSEMLVPAVKRRLVTPPVSRTDYASNKKAIQFDYGADKAKPSSTITSNIQGNNYSSPNIPYIESSCENAYTPASSRIIHETTASNSGFSSLPKIKCKTLAEDRLQRYRAQLSREQSKNSNELNTTHKLRHPPLIDPRKCREQQENTPLLLDREIKVEAPSEESDASLASYDAVPDHQGLSSDYTQFGVPLNASGDQEDRQSSKKFKTVSGELVEKWLQTCSGTKPSRNSSGIPTLDEGLPTDMDLEMDWEEIEDITNVANTKQTNISIKVENGWYIILDTNILLDHLKLAEELRDTFIPGYGLPIIVVPWRVLQELDGLKDNRKFKSGKFNVSKSLDLVTRARKAVRFLHNNMIKNHSRVRGQTAKEAATGEYLKNEIADDDILHCCYQFLEKGNSVIIVSDDKNFVTKALASEIQAYTMEGIFEAISTMSPVPTEEQVVSLVLPKLGARKSFQIQDQRQDLEAARADAVWCAWKSIFKEALSEVLVQEMKEIYGDKWLNVVKIKPPWVLADVISCVLNHFIAVFKDVFVPRSKEQLEKIMKFLKDASMKPYGYSLVEIQELLQKSVDIFVNLPNDKNNYCKMASSTVLKLEKVYEQVEDMQYEIQTNNFSLDYENSSVDTHQCPDVRQMIESKKSHSRIIKDSLISIWETVCNICCSVHDYLGLPHSKNSAEKLEFSSLMEIKKTVNNIYTRLHNLISCLQKTLAVPLNSFSEDIEEIKGLYLALISFNSEENMEDLLSPELVYKFCNLPKHSAVCAPAEDMASCAREAPVREKVESAHCVPAEGLEPQGCRSID</sequence>
<feature type="compositionally biased region" description="Low complexity" evidence="1">
    <location>
        <begin position="174"/>
        <end position="193"/>
    </location>
</feature>
<proteinExistence type="predicted"/>
<dbReference type="CDD" id="cd00201">
    <property type="entry name" value="WW"/>
    <property type="match status" value="1"/>
</dbReference>
<feature type="compositionally biased region" description="Basic and acidic residues" evidence="1">
    <location>
        <begin position="94"/>
        <end position="111"/>
    </location>
</feature>
<dbReference type="Pfam" id="PF13638">
    <property type="entry name" value="PIN_4"/>
    <property type="match status" value="1"/>
</dbReference>
<feature type="compositionally biased region" description="Polar residues" evidence="1">
    <location>
        <begin position="261"/>
        <end position="271"/>
    </location>
</feature>
<feature type="compositionally biased region" description="Low complexity" evidence="1">
    <location>
        <begin position="112"/>
        <end position="128"/>
    </location>
</feature>
<dbReference type="AlphaFoldDB" id="A0A7R8VBG4"/>
<dbReference type="SUPFAM" id="SSF51045">
    <property type="entry name" value="WW domain"/>
    <property type="match status" value="1"/>
</dbReference>
<dbReference type="InterPro" id="IPR052626">
    <property type="entry name" value="SWT1_Regulator"/>
</dbReference>
<name>A0A7R8VBG4_TIMDO</name>
<dbReference type="SMART" id="SM00670">
    <property type="entry name" value="PINc"/>
    <property type="match status" value="1"/>
</dbReference>
<gene>
    <name evidence="3" type="ORF">TDIB3V08_LOCUS1057</name>
</gene>
<feature type="compositionally biased region" description="Basic and acidic residues" evidence="1">
    <location>
        <begin position="208"/>
        <end position="230"/>
    </location>
</feature>
<dbReference type="Gene3D" id="2.20.70.10">
    <property type="match status" value="1"/>
</dbReference>
<feature type="compositionally biased region" description="Basic and acidic residues" evidence="1">
    <location>
        <begin position="149"/>
        <end position="171"/>
    </location>
</feature>
<reference evidence="3" key="1">
    <citation type="submission" date="2020-11" db="EMBL/GenBank/DDBJ databases">
        <authorList>
            <person name="Tran Van P."/>
        </authorList>
    </citation>
    <scope>NUCLEOTIDE SEQUENCE</scope>
</reference>
<evidence type="ECO:0000259" key="2">
    <source>
        <dbReference type="PROSITE" id="PS50020"/>
    </source>
</evidence>
<feature type="region of interest" description="Disordered" evidence="1">
    <location>
        <begin position="332"/>
        <end position="388"/>
    </location>
</feature>
<dbReference type="InterPro" id="IPR002716">
    <property type="entry name" value="PIN_dom"/>
</dbReference>
<feature type="region of interest" description="Disordered" evidence="1">
    <location>
        <begin position="503"/>
        <end position="533"/>
    </location>
</feature>
<dbReference type="Gene3D" id="3.40.50.1010">
    <property type="entry name" value="5'-nuclease"/>
    <property type="match status" value="1"/>
</dbReference>
<feature type="domain" description="WW" evidence="2">
    <location>
        <begin position="14"/>
        <end position="49"/>
    </location>
</feature>
<feature type="compositionally biased region" description="Low complexity" evidence="1">
    <location>
        <begin position="347"/>
        <end position="367"/>
    </location>
</feature>
<dbReference type="SUPFAM" id="SSF88723">
    <property type="entry name" value="PIN domain-like"/>
    <property type="match status" value="1"/>
</dbReference>
<dbReference type="GO" id="GO:0005634">
    <property type="term" value="C:nucleus"/>
    <property type="evidence" value="ECO:0007669"/>
    <property type="project" value="TreeGrafter"/>
</dbReference>
<dbReference type="InterPro" id="IPR029060">
    <property type="entry name" value="PIN-like_dom_sf"/>
</dbReference>
<evidence type="ECO:0000256" key="1">
    <source>
        <dbReference type="SAM" id="MobiDB-lite"/>
    </source>
</evidence>
<evidence type="ECO:0000313" key="3">
    <source>
        <dbReference type="EMBL" id="CAD7194640.1"/>
    </source>
</evidence>
<dbReference type="PROSITE" id="PS50020">
    <property type="entry name" value="WW_DOMAIN_2"/>
    <property type="match status" value="1"/>
</dbReference>
<dbReference type="PANTHER" id="PTHR16161:SF0">
    <property type="entry name" value="TRANSCRIPTIONAL PROTEIN SWT1"/>
    <property type="match status" value="1"/>
</dbReference>
<dbReference type="CDD" id="cd18727">
    <property type="entry name" value="PIN_Swt1-like"/>
    <property type="match status" value="1"/>
</dbReference>
<feature type="region of interest" description="Disordered" evidence="1">
    <location>
        <begin position="574"/>
        <end position="597"/>
    </location>
</feature>
<dbReference type="Pfam" id="PF00397">
    <property type="entry name" value="WW"/>
    <property type="match status" value="1"/>
</dbReference>
<organism evidence="3">
    <name type="scientific">Timema douglasi</name>
    <name type="common">Walking stick</name>
    <dbReference type="NCBI Taxonomy" id="61478"/>
    <lineage>
        <taxon>Eukaryota</taxon>
        <taxon>Metazoa</taxon>
        <taxon>Ecdysozoa</taxon>
        <taxon>Arthropoda</taxon>
        <taxon>Hexapoda</taxon>
        <taxon>Insecta</taxon>
        <taxon>Pterygota</taxon>
        <taxon>Neoptera</taxon>
        <taxon>Polyneoptera</taxon>
        <taxon>Phasmatodea</taxon>
        <taxon>Timematodea</taxon>
        <taxon>Timematoidea</taxon>
        <taxon>Timematidae</taxon>
        <taxon>Timema</taxon>
    </lineage>
</organism>
<feature type="compositionally biased region" description="Basic and acidic residues" evidence="1">
    <location>
        <begin position="74"/>
        <end position="83"/>
    </location>
</feature>
<accession>A0A7R8VBG4</accession>
<feature type="region of interest" description="Disordered" evidence="1">
    <location>
        <begin position="68"/>
        <end position="318"/>
    </location>
</feature>